<accession>A0AA36JA27</accession>
<comment type="caution">
    <text evidence="2">The sequence shown here is derived from an EMBL/GenBank/DDBJ whole genome shotgun (WGS) entry which is preliminary data.</text>
</comment>
<dbReference type="EMBL" id="CAUJNA010003432">
    <property type="protein sequence ID" value="CAJ1401891.1"/>
    <property type="molecule type" value="Genomic_DNA"/>
</dbReference>
<evidence type="ECO:0000256" key="1">
    <source>
        <dbReference type="SAM" id="SignalP"/>
    </source>
</evidence>
<evidence type="ECO:0000313" key="3">
    <source>
        <dbReference type="Proteomes" id="UP001178507"/>
    </source>
</evidence>
<dbReference type="Proteomes" id="UP001178507">
    <property type="component" value="Unassembled WGS sequence"/>
</dbReference>
<organism evidence="2 3">
    <name type="scientific">Effrenium voratum</name>
    <dbReference type="NCBI Taxonomy" id="2562239"/>
    <lineage>
        <taxon>Eukaryota</taxon>
        <taxon>Sar</taxon>
        <taxon>Alveolata</taxon>
        <taxon>Dinophyceae</taxon>
        <taxon>Suessiales</taxon>
        <taxon>Symbiodiniaceae</taxon>
        <taxon>Effrenium</taxon>
    </lineage>
</organism>
<feature type="signal peptide" evidence="1">
    <location>
        <begin position="1"/>
        <end position="15"/>
    </location>
</feature>
<sequence length="204" mass="23615">MRCVWLACVCWAVAGYRHTLSFYACEEVQYPTEKAVIQSQFVYLLAATNDSALNPRSGHYFHRYNIREKWIDSGKGGFEVYWQDLPGGPWRILDLHTNNTDEEATTYWRQELGPCKERDWCRMAMWHSELWKGHRFYLNFLCVTDIMGHELFYEGGPSDPELVSYAWSLIQAKGGGLEKFNLVQVPTGPSEQPCPWGKETSDLS</sequence>
<protein>
    <submittedName>
        <fullName evidence="2">Uncharacterized protein</fullName>
    </submittedName>
</protein>
<gene>
    <name evidence="2" type="ORF">EVOR1521_LOCUS24932</name>
</gene>
<dbReference type="AlphaFoldDB" id="A0AA36JA27"/>
<keyword evidence="1" id="KW-0732">Signal</keyword>
<evidence type="ECO:0000313" key="2">
    <source>
        <dbReference type="EMBL" id="CAJ1401891.1"/>
    </source>
</evidence>
<keyword evidence="3" id="KW-1185">Reference proteome</keyword>
<reference evidence="2" key="1">
    <citation type="submission" date="2023-08" db="EMBL/GenBank/DDBJ databases">
        <authorList>
            <person name="Chen Y."/>
            <person name="Shah S."/>
            <person name="Dougan E. K."/>
            <person name="Thang M."/>
            <person name="Chan C."/>
        </authorList>
    </citation>
    <scope>NUCLEOTIDE SEQUENCE</scope>
</reference>
<proteinExistence type="predicted"/>
<feature type="chain" id="PRO_5041210252" evidence="1">
    <location>
        <begin position="16"/>
        <end position="204"/>
    </location>
</feature>
<name>A0AA36JA27_9DINO</name>